<evidence type="ECO:0000313" key="3">
    <source>
        <dbReference type="Proteomes" id="UP001239759"/>
    </source>
</evidence>
<dbReference type="Pfam" id="PF14014">
    <property type="entry name" value="DUF4230"/>
    <property type="match status" value="1"/>
</dbReference>
<keyword evidence="1" id="KW-0812">Transmembrane</keyword>
<dbReference type="RefSeq" id="WP_284574778.1">
    <property type="nucleotide sequence ID" value="NZ_JASNUL010000015.1"/>
</dbReference>
<name>A0ABT7FXY7_9CORY</name>
<proteinExistence type="predicted"/>
<gene>
    <name evidence="2" type="ORF">QPX23_09005</name>
</gene>
<evidence type="ECO:0000256" key="1">
    <source>
        <dbReference type="SAM" id="Phobius"/>
    </source>
</evidence>
<keyword evidence="1" id="KW-1133">Transmembrane helix</keyword>
<evidence type="ECO:0000313" key="2">
    <source>
        <dbReference type="EMBL" id="MDK4290849.1"/>
    </source>
</evidence>
<dbReference type="EMBL" id="JASNUQ010000016">
    <property type="protein sequence ID" value="MDK4290849.1"/>
    <property type="molecule type" value="Genomic_DNA"/>
</dbReference>
<feature type="transmembrane region" description="Helical" evidence="1">
    <location>
        <begin position="13"/>
        <end position="32"/>
    </location>
</feature>
<dbReference type="InterPro" id="IPR025324">
    <property type="entry name" value="DUF4230"/>
</dbReference>
<comment type="caution">
    <text evidence="2">The sequence shown here is derived from an EMBL/GenBank/DDBJ whole genome shotgun (WGS) entry which is preliminary data.</text>
</comment>
<protein>
    <submittedName>
        <fullName evidence="2">DUF4230 domain-containing protein</fullName>
    </submittedName>
</protein>
<dbReference type="Proteomes" id="UP001239759">
    <property type="component" value="Unassembled WGS sequence"/>
</dbReference>
<sequence>MEVSDGMSGVLKVVVGLLVGIVLTVGALFGLNKMSLLEEPTRSITSTGIGGTLEDISEMAVEQYSYSAVGRFEEDGWRALGLRIPLTGKHFLIAYDGVVKAGVKNIEKSDVSIDDVARTVTVKVFQAEILSNEIEPSSVTVYDQSFNPLNQVKVENYAEFLDGEEKRAEEKAKQNGLLERAQQRVTDLVKAQAEAFLAGSDKEGYEVQVIIA</sequence>
<accession>A0ABT7FXY7</accession>
<keyword evidence="3" id="KW-1185">Reference proteome</keyword>
<keyword evidence="1" id="KW-0472">Membrane</keyword>
<reference evidence="2 3" key="1">
    <citation type="submission" date="2023-05" db="EMBL/GenBank/DDBJ databases">
        <title>Metabolic capabilities are highly conserved among human nasal-associated Corynebacterium species in pangenomic analyses.</title>
        <authorList>
            <person name="Tran T.H."/>
            <person name="Roberts A.Q."/>
            <person name="Escapa I.F."/>
            <person name="Gao W."/>
            <person name="Conlan S."/>
            <person name="Kong H."/>
            <person name="Segre J.A."/>
            <person name="Kelly M.S."/>
            <person name="Lemon K.P."/>
        </authorList>
    </citation>
    <scope>NUCLEOTIDE SEQUENCE [LARGE SCALE GENOMIC DNA]</scope>
    <source>
        <strain evidence="2 3">KPL3772</strain>
    </source>
</reference>
<organism evidence="2 3">
    <name type="scientific">Corynebacterium pseudodiphtheriticum</name>
    <dbReference type="NCBI Taxonomy" id="37637"/>
    <lineage>
        <taxon>Bacteria</taxon>
        <taxon>Bacillati</taxon>
        <taxon>Actinomycetota</taxon>
        <taxon>Actinomycetes</taxon>
        <taxon>Mycobacteriales</taxon>
        <taxon>Corynebacteriaceae</taxon>
        <taxon>Corynebacterium</taxon>
    </lineage>
</organism>